<proteinExistence type="inferred from homology"/>
<dbReference type="InterPro" id="IPR017437">
    <property type="entry name" value="ATP-NAD_kinase_PpnK-typ_C"/>
</dbReference>
<dbReference type="InterPro" id="IPR017438">
    <property type="entry name" value="ATP-NAD_kinase_N"/>
</dbReference>
<keyword evidence="2 6" id="KW-0418">Kinase</keyword>
<dbReference type="GO" id="GO:0051287">
    <property type="term" value="F:NAD binding"/>
    <property type="evidence" value="ECO:0007669"/>
    <property type="project" value="UniProtKB-ARBA"/>
</dbReference>
<comment type="cofactor">
    <cofactor evidence="6">
        <name>a divalent metal cation</name>
        <dbReference type="ChEBI" id="CHEBI:60240"/>
    </cofactor>
</comment>
<dbReference type="SUPFAM" id="SSF111331">
    <property type="entry name" value="NAD kinase/diacylglycerol kinase-like"/>
    <property type="match status" value="1"/>
</dbReference>
<comment type="catalytic activity">
    <reaction evidence="5 6">
        <text>NAD(+) + ATP = ADP + NADP(+) + H(+)</text>
        <dbReference type="Rhea" id="RHEA:18629"/>
        <dbReference type="ChEBI" id="CHEBI:15378"/>
        <dbReference type="ChEBI" id="CHEBI:30616"/>
        <dbReference type="ChEBI" id="CHEBI:57540"/>
        <dbReference type="ChEBI" id="CHEBI:58349"/>
        <dbReference type="ChEBI" id="CHEBI:456216"/>
        <dbReference type="EC" id="2.7.1.23"/>
    </reaction>
</comment>
<comment type="function">
    <text evidence="6">Involved in the regulation of the intracellular balance of NAD and NADP, and is a key enzyme in the biosynthesis of NADP. Catalyzes specifically the phosphorylation on 2'-hydroxyl of the adenosine moiety of NAD to yield NADP.</text>
</comment>
<evidence type="ECO:0000313" key="8">
    <source>
        <dbReference type="EMBL" id="MSA96026.1"/>
    </source>
</evidence>
<sequence>MRILIVRNNSNSKAVDASLLLATYLATQGADYTLVDSSDLSCRGDHEGLNAALADGVEMAVVLGGDGTILRTARQIGTSGVPILGVNFGRLGFLANTSDEGVVAVVAAALAGDVVAEQRTNLRIDVVCEGERDRWGDDGDLMSDGPDEGGRPDEAPSASGFPCGSDARTFFALNELAVTRGAHGRIIDFGLSISGAHIADMRGDGLVVATATGSTAYALSAGGPLVSPGFAGLVAVPLAPHTLHSRAIVTASNDVVEMDLSHNADTREATLFVDGELLEFERPVRRVYVRRGDTPTVLLRYQREGFYEHAARVFF</sequence>
<feature type="binding site" evidence="6">
    <location>
        <position position="204"/>
    </location>
    <ligand>
        <name>NAD(+)</name>
        <dbReference type="ChEBI" id="CHEBI:57540"/>
    </ligand>
</feature>
<keyword evidence="6" id="KW-0963">Cytoplasm</keyword>
<feature type="binding site" evidence="6">
    <location>
        <position position="71"/>
    </location>
    <ligand>
        <name>NAD(+)</name>
        <dbReference type="ChEBI" id="CHEBI:57540"/>
    </ligand>
</feature>
<feature type="binding site" evidence="6">
    <location>
        <begin position="174"/>
        <end position="175"/>
    </location>
    <ligand>
        <name>NAD(+)</name>
        <dbReference type="ChEBI" id="CHEBI:57540"/>
    </ligand>
</feature>
<evidence type="ECO:0000256" key="3">
    <source>
        <dbReference type="ARBA" id="ARBA00022857"/>
    </source>
</evidence>
<evidence type="ECO:0000256" key="5">
    <source>
        <dbReference type="ARBA" id="ARBA00047925"/>
    </source>
</evidence>
<reference evidence="9 11" key="2">
    <citation type="submission" date="2019-11" db="EMBL/GenBank/DDBJ databases">
        <title>Whole genome shotgun sequencing (WGS) data from Adlercreutzia equolifaciens ResAG-91, Eggerthella lenta MRI-F36, MRI-F37, MRI-F40, ResAG-49, ResAG-88, ResAG-121, ResAG-145, and Gordonibacter sp. ResAG-5, ResAG-26, ResAG-43, ResAG-50, ResAG-59.</title>
        <authorList>
            <person name="Stoll D.A."/>
            <person name="Danylec N."/>
            <person name="Franz C.M.A.P."/>
            <person name="Huch M."/>
        </authorList>
    </citation>
    <scope>NUCLEOTIDE SEQUENCE [LARGE SCALE GENOMIC DNA]</scope>
    <source>
        <strain evidence="9 11">ResAG-59</strain>
    </source>
</reference>
<dbReference type="EMBL" id="WKZA01000092">
    <property type="protein sequence ID" value="MSA96026.1"/>
    <property type="molecule type" value="Genomic_DNA"/>
</dbReference>
<gene>
    <name evidence="6" type="primary">nadK</name>
    <name evidence="8" type="ORF">GKG38_13385</name>
    <name evidence="9" type="ORF">GO738_03325</name>
</gene>
<keyword evidence="11" id="KW-1185">Reference proteome</keyword>
<dbReference type="InterPro" id="IPR016064">
    <property type="entry name" value="NAD/diacylglycerol_kinase_sf"/>
</dbReference>
<feature type="binding site" evidence="6">
    <location>
        <begin position="215"/>
        <end position="220"/>
    </location>
    <ligand>
        <name>NAD(+)</name>
        <dbReference type="ChEBI" id="CHEBI:57540"/>
    </ligand>
</feature>
<dbReference type="RefSeq" id="WP_087192247.1">
    <property type="nucleotide sequence ID" value="NZ_JAJCHO010000001.1"/>
</dbReference>
<dbReference type="PANTHER" id="PTHR20275:SF0">
    <property type="entry name" value="NAD KINASE"/>
    <property type="match status" value="1"/>
</dbReference>
<accession>A0A6N8IEP2</accession>
<dbReference type="Pfam" id="PF20143">
    <property type="entry name" value="NAD_kinase_C"/>
    <property type="match status" value="1"/>
</dbReference>
<evidence type="ECO:0000313" key="10">
    <source>
        <dbReference type="Proteomes" id="UP000462865"/>
    </source>
</evidence>
<dbReference type="GO" id="GO:0046872">
    <property type="term" value="F:metal ion binding"/>
    <property type="evidence" value="ECO:0007669"/>
    <property type="project" value="UniProtKB-UniRule"/>
</dbReference>
<dbReference type="Pfam" id="PF01513">
    <property type="entry name" value="NAD_kinase"/>
    <property type="match status" value="1"/>
</dbReference>
<feature type="active site" description="Proton acceptor" evidence="6">
    <location>
        <position position="66"/>
    </location>
</feature>
<dbReference type="InterPro" id="IPR002504">
    <property type="entry name" value="NADK"/>
</dbReference>
<evidence type="ECO:0000256" key="1">
    <source>
        <dbReference type="ARBA" id="ARBA00022679"/>
    </source>
</evidence>
<keyword evidence="6" id="KW-0067">ATP-binding</keyword>
<reference evidence="8 10" key="1">
    <citation type="journal article" date="2019" name="Nat. Med.">
        <title>A library of human gut bacterial isolates paired with longitudinal multiomics data enables mechanistic microbiome research.</title>
        <authorList>
            <person name="Poyet M."/>
            <person name="Groussin M."/>
            <person name="Gibbons S.M."/>
            <person name="Avila-Pacheco J."/>
            <person name="Jiang X."/>
            <person name="Kearney S.M."/>
            <person name="Perrotta A.R."/>
            <person name="Berdy B."/>
            <person name="Zhao S."/>
            <person name="Lieberman T.D."/>
            <person name="Swanson P.K."/>
            <person name="Smith M."/>
            <person name="Roesemann S."/>
            <person name="Alexander J.E."/>
            <person name="Rich S.A."/>
            <person name="Livny J."/>
            <person name="Vlamakis H."/>
            <person name="Clish C."/>
            <person name="Bullock K."/>
            <person name="Deik A."/>
            <person name="Scott J."/>
            <person name="Pierce K.A."/>
            <person name="Xavier R.J."/>
            <person name="Alm E.J."/>
        </authorList>
    </citation>
    <scope>NUCLEOTIDE SEQUENCE [LARGE SCALE GENOMIC DNA]</scope>
    <source>
        <strain evidence="8 10">BIOML-A1</strain>
    </source>
</reference>
<protein>
    <recommendedName>
        <fullName evidence="6">NAD kinase</fullName>
        <ecNumber evidence="6">2.7.1.23</ecNumber>
    </recommendedName>
    <alternativeName>
        <fullName evidence="6">ATP-dependent NAD kinase</fullName>
    </alternativeName>
</protein>
<feature type="binding site" evidence="6">
    <location>
        <begin position="66"/>
        <end position="67"/>
    </location>
    <ligand>
        <name>NAD(+)</name>
        <dbReference type="ChEBI" id="CHEBI:57540"/>
    </ligand>
</feature>
<comment type="caution">
    <text evidence="9">The sequence shown here is derived from an EMBL/GenBank/DDBJ whole genome shotgun (WGS) entry which is preliminary data.</text>
</comment>
<evidence type="ECO:0000313" key="9">
    <source>
        <dbReference type="EMBL" id="MVN14389.1"/>
    </source>
</evidence>
<comment type="caution">
    <text evidence="6">Lacks conserved residue(s) required for the propagation of feature annotation.</text>
</comment>
<feature type="binding site" evidence="6">
    <location>
        <position position="185"/>
    </location>
    <ligand>
        <name>NAD(+)</name>
        <dbReference type="ChEBI" id="CHEBI:57540"/>
    </ligand>
</feature>
<dbReference type="EMBL" id="WPOC01000003">
    <property type="protein sequence ID" value="MVN14389.1"/>
    <property type="molecule type" value="Genomic_DNA"/>
</dbReference>
<name>A0A6N8IEP2_9ACTN</name>
<dbReference type="Gene3D" id="2.60.200.30">
    <property type="entry name" value="Probable inorganic polyphosphate/atp-NAD kinase, domain 2"/>
    <property type="match status" value="1"/>
</dbReference>
<evidence type="ECO:0000256" key="4">
    <source>
        <dbReference type="ARBA" id="ARBA00023027"/>
    </source>
</evidence>
<dbReference type="HAMAP" id="MF_00361">
    <property type="entry name" value="NAD_kinase"/>
    <property type="match status" value="1"/>
</dbReference>
<keyword evidence="1 6" id="KW-0808">Transferase</keyword>
<keyword evidence="4 6" id="KW-0520">NAD</keyword>
<dbReference type="GO" id="GO:0019674">
    <property type="term" value="P:NAD+ metabolic process"/>
    <property type="evidence" value="ECO:0007669"/>
    <property type="project" value="InterPro"/>
</dbReference>
<dbReference type="GO" id="GO:0003951">
    <property type="term" value="F:NAD+ kinase activity"/>
    <property type="evidence" value="ECO:0007669"/>
    <property type="project" value="UniProtKB-UniRule"/>
</dbReference>
<evidence type="ECO:0000256" key="7">
    <source>
        <dbReference type="SAM" id="MobiDB-lite"/>
    </source>
</evidence>
<evidence type="ECO:0000313" key="11">
    <source>
        <dbReference type="Proteomes" id="UP000468327"/>
    </source>
</evidence>
<feature type="region of interest" description="Disordered" evidence="7">
    <location>
        <begin position="135"/>
        <end position="159"/>
    </location>
</feature>
<dbReference type="Proteomes" id="UP000462865">
    <property type="component" value="Unassembled WGS sequence"/>
</dbReference>
<evidence type="ECO:0000256" key="2">
    <source>
        <dbReference type="ARBA" id="ARBA00022777"/>
    </source>
</evidence>
<dbReference type="GO" id="GO:0005524">
    <property type="term" value="F:ATP binding"/>
    <property type="evidence" value="ECO:0007669"/>
    <property type="project" value="UniProtKB-KW"/>
</dbReference>
<dbReference type="EC" id="2.7.1.23" evidence="6"/>
<feature type="compositionally biased region" description="Acidic residues" evidence="7">
    <location>
        <begin position="138"/>
        <end position="147"/>
    </location>
</feature>
<dbReference type="Proteomes" id="UP000468327">
    <property type="component" value="Unassembled WGS sequence"/>
</dbReference>
<organism evidence="9 11">
    <name type="scientific">Gordonibacter urolithinfaciens</name>
    <dbReference type="NCBI Taxonomy" id="1335613"/>
    <lineage>
        <taxon>Bacteria</taxon>
        <taxon>Bacillati</taxon>
        <taxon>Actinomycetota</taxon>
        <taxon>Coriobacteriia</taxon>
        <taxon>Eggerthellales</taxon>
        <taxon>Eggerthellaceae</taxon>
        <taxon>Gordonibacter</taxon>
    </lineage>
</organism>
<dbReference type="AlphaFoldDB" id="A0A6N8IEP2"/>
<dbReference type="GO" id="GO:0005737">
    <property type="term" value="C:cytoplasm"/>
    <property type="evidence" value="ECO:0007669"/>
    <property type="project" value="UniProtKB-SubCell"/>
</dbReference>
<feature type="binding site" evidence="6">
    <location>
        <position position="202"/>
    </location>
    <ligand>
        <name>NAD(+)</name>
        <dbReference type="ChEBI" id="CHEBI:57540"/>
    </ligand>
</feature>
<keyword evidence="3 6" id="KW-0521">NADP</keyword>
<keyword evidence="6" id="KW-0547">Nucleotide-binding</keyword>
<dbReference type="PANTHER" id="PTHR20275">
    <property type="entry name" value="NAD KINASE"/>
    <property type="match status" value="1"/>
</dbReference>
<dbReference type="GO" id="GO:0006741">
    <property type="term" value="P:NADP+ biosynthetic process"/>
    <property type="evidence" value="ECO:0007669"/>
    <property type="project" value="UniProtKB-UniRule"/>
</dbReference>
<comment type="subcellular location">
    <subcellularLocation>
        <location evidence="6">Cytoplasm</location>
    </subcellularLocation>
</comment>
<dbReference type="Gene3D" id="3.40.50.10330">
    <property type="entry name" value="Probable inorganic polyphosphate/atp-NAD kinase, domain 1"/>
    <property type="match status" value="2"/>
</dbReference>
<evidence type="ECO:0000256" key="6">
    <source>
        <dbReference type="HAMAP-Rule" id="MF_00361"/>
    </source>
</evidence>
<feature type="binding site" evidence="6">
    <location>
        <position position="239"/>
    </location>
    <ligand>
        <name>NAD(+)</name>
        <dbReference type="ChEBI" id="CHEBI:57540"/>
    </ligand>
</feature>
<comment type="similarity">
    <text evidence="6">Belongs to the NAD kinase family.</text>
</comment>